<sequence length="205" mass="22857">MINNQVIALLPGQSCVFLSTDCIDSEDESEKLNFPLEYLNTINPAGLPQHNLILKVGTIVMLLRNLNTKQGLCNGTRLVVKSMRQNVIKAEVLTGSHSGDTVLIPRIDLTSSDQELPFKLKRRQFPIKAAFAMTINKSQGQTLDKVGIYLSEPVFGHGQLYVAFSRVQRSSDVKVKILSTAHQGELIQGQENIFTKNVVYKEIFQ</sequence>
<dbReference type="PANTHER" id="PTHR10492:SF57">
    <property type="entry name" value="ATP-DEPENDENT DNA HELICASE"/>
    <property type="match status" value="1"/>
</dbReference>
<dbReference type="Gene3D" id="3.40.50.300">
    <property type="entry name" value="P-loop containing nucleotide triphosphate hydrolases"/>
    <property type="match status" value="1"/>
</dbReference>
<dbReference type="FunFam" id="3.40.50.300:FF:002884">
    <property type="entry name" value="ATP-dependent DNA helicase"/>
    <property type="match status" value="1"/>
</dbReference>
<dbReference type="PANTHER" id="PTHR10492">
    <property type="match status" value="1"/>
</dbReference>
<dbReference type="Pfam" id="PF21530">
    <property type="entry name" value="Pif1_2B_dom"/>
    <property type="match status" value="1"/>
</dbReference>
<dbReference type="AlphaFoldDB" id="A0A974DCF5"/>
<organism evidence="2 3">
    <name type="scientific">Xenopus laevis</name>
    <name type="common">African clawed frog</name>
    <dbReference type="NCBI Taxonomy" id="8355"/>
    <lineage>
        <taxon>Eukaryota</taxon>
        <taxon>Metazoa</taxon>
        <taxon>Chordata</taxon>
        <taxon>Craniata</taxon>
        <taxon>Vertebrata</taxon>
        <taxon>Euteleostomi</taxon>
        <taxon>Amphibia</taxon>
        <taxon>Batrachia</taxon>
        <taxon>Anura</taxon>
        <taxon>Pipoidea</taxon>
        <taxon>Pipidae</taxon>
        <taxon>Xenopodinae</taxon>
        <taxon>Xenopus</taxon>
        <taxon>Xenopus</taxon>
    </lineage>
</organism>
<dbReference type="EMBL" id="CM004470">
    <property type="protein sequence ID" value="OCT89257.1"/>
    <property type="molecule type" value="Genomic_DNA"/>
</dbReference>
<reference evidence="3" key="1">
    <citation type="journal article" date="2016" name="Nature">
        <title>Genome evolution in the allotetraploid frog Xenopus laevis.</title>
        <authorList>
            <person name="Session A.M."/>
            <person name="Uno Y."/>
            <person name="Kwon T."/>
            <person name="Chapman J.A."/>
            <person name="Toyoda A."/>
            <person name="Takahashi S."/>
            <person name="Fukui A."/>
            <person name="Hikosaka A."/>
            <person name="Suzuki A."/>
            <person name="Kondo M."/>
            <person name="van Heeringen S.J."/>
            <person name="Quigley I."/>
            <person name="Heinz S."/>
            <person name="Ogino H."/>
            <person name="Ochi H."/>
            <person name="Hellsten U."/>
            <person name="Lyons J.B."/>
            <person name="Simakov O."/>
            <person name="Putnam N."/>
            <person name="Stites J."/>
            <person name="Kuroki Y."/>
            <person name="Tanaka T."/>
            <person name="Michiue T."/>
            <person name="Watanabe M."/>
            <person name="Bogdanovic O."/>
            <person name="Lister R."/>
            <person name="Georgiou G."/>
            <person name="Paranjpe S.S."/>
            <person name="van Kruijsbergen I."/>
            <person name="Shu S."/>
            <person name="Carlson J."/>
            <person name="Kinoshita T."/>
            <person name="Ohta Y."/>
            <person name="Mawaribuchi S."/>
            <person name="Jenkins J."/>
            <person name="Grimwood J."/>
            <person name="Schmutz J."/>
            <person name="Mitros T."/>
            <person name="Mozaffari S.V."/>
            <person name="Suzuki Y."/>
            <person name="Haramoto Y."/>
            <person name="Yamamoto T.S."/>
            <person name="Takagi C."/>
            <person name="Heald R."/>
            <person name="Miller K."/>
            <person name="Haudenschild C."/>
            <person name="Kitzman J."/>
            <person name="Nakayama T."/>
            <person name="Izutsu Y."/>
            <person name="Robert J."/>
            <person name="Fortriede J."/>
            <person name="Burns K."/>
            <person name="Lotay V."/>
            <person name="Karimi K."/>
            <person name="Yasuoka Y."/>
            <person name="Dichmann D.S."/>
            <person name="Flajnik M.F."/>
            <person name="Houston D.W."/>
            <person name="Shendure J."/>
            <person name="DuPasquier L."/>
            <person name="Vize P.D."/>
            <person name="Zorn A.M."/>
            <person name="Ito M."/>
            <person name="Marcotte E.M."/>
            <person name="Wallingford J.B."/>
            <person name="Ito Y."/>
            <person name="Asashima M."/>
            <person name="Ueno N."/>
            <person name="Matsuda Y."/>
            <person name="Veenstra G.J."/>
            <person name="Fujiyama A."/>
            <person name="Harland R.M."/>
            <person name="Taira M."/>
            <person name="Rokhsar D.S."/>
        </authorList>
    </citation>
    <scope>NUCLEOTIDE SEQUENCE [LARGE SCALE GENOMIC DNA]</scope>
    <source>
        <strain evidence="3">J</strain>
    </source>
</reference>
<protein>
    <recommendedName>
        <fullName evidence="1">DNA helicase Pif1-like 2B domain-containing protein</fullName>
    </recommendedName>
</protein>
<dbReference type="OMA" id="PFKFINS"/>
<evidence type="ECO:0000313" key="3">
    <source>
        <dbReference type="Proteomes" id="UP000694892"/>
    </source>
</evidence>
<dbReference type="CDD" id="cd18809">
    <property type="entry name" value="SF1_C_RecD"/>
    <property type="match status" value="1"/>
</dbReference>
<dbReference type="Proteomes" id="UP000694892">
    <property type="component" value="Chromosome 3L"/>
</dbReference>
<dbReference type="InterPro" id="IPR049163">
    <property type="entry name" value="Pif1-like_2B_dom"/>
</dbReference>
<accession>A0A974DCF5</accession>
<proteinExistence type="predicted"/>
<name>A0A974DCF5_XENLA</name>
<feature type="domain" description="DNA helicase Pif1-like 2B" evidence="1">
    <location>
        <begin position="37"/>
        <end position="81"/>
    </location>
</feature>
<evidence type="ECO:0000259" key="1">
    <source>
        <dbReference type="Pfam" id="PF21530"/>
    </source>
</evidence>
<evidence type="ECO:0000313" key="2">
    <source>
        <dbReference type="EMBL" id="OCT89257.1"/>
    </source>
</evidence>
<dbReference type="InterPro" id="IPR027417">
    <property type="entry name" value="P-loop_NTPase"/>
</dbReference>
<dbReference type="SUPFAM" id="SSF52540">
    <property type="entry name" value="P-loop containing nucleoside triphosphate hydrolases"/>
    <property type="match status" value="1"/>
</dbReference>
<gene>
    <name evidence="2" type="ORF">XELAEV_18017876mg</name>
</gene>